<dbReference type="GO" id="GO:0016339">
    <property type="term" value="P:calcium-dependent cell-cell adhesion via plasma membrane cell adhesion molecules"/>
    <property type="evidence" value="ECO:0007669"/>
    <property type="project" value="TreeGrafter"/>
</dbReference>
<dbReference type="GO" id="GO:0007043">
    <property type="term" value="P:cell-cell junction assembly"/>
    <property type="evidence" value="ECO:0007669"/>
    <property type="project" value="TreeGrafter"/>
</dbReference>
<evidence type="ECO:0000256" key="7">
    <source>
        <dbReference type="ARBA" id="ARBA00022837"/>
    </source>
</evidence>
<evidence type="ECO:0000256" key="2">
    <source>
        <dbReference type="ARBA" id="ARBA00004568"/>
    </source>
</evidence>
<feature type="domain" description="Cadherin" evidence="18">
    <location>
        <begin position="175"/>
        <end position="282"/>
    </location>
</feature>
<reference evidence="19" key="1">
    <citation type="submission" date="2019-06" db="EMBL/GenBank/DDBJ databases">
        <authorList>
            <consortium name="Wellcome Sanger Institute Data Sharing"/>
        </authorList>
    </citation>
    <scope>NUCLEOTIDE SEQUENCE [LARGE SCALE GENOMIC DNA]</scope>
</reference>
<dbReference type="FunFam" id="2.60.40.60:FF:000019">
    <property type="entry name" value="Cadherin 2"/>
    <property type="match status" value="1"/>
</dbReference>
<evidence type="ECO:0000256" key="17">
    <source>
        <dbReference type="SAM" id="SignalP"/>
    </source>
</evidence>
<keyword evidence="8 14" id="KW-0130">Cell adhesion</keyword>
<dbReference type="GO" id="GO:0016477">
    <property type="term" value="P:cell migration"/>
    <property type="evidence" value="ECO:0007669"/>
    <property type="project" value="TreeGrafter"/>
</dbReference>
<dbReference type="InterPro" id="IPR020894">
    <property type="entry name" value="Cadherin_CS"/>
</dbReference>
<evidence type="ECO:0000256" key="4">
    <source>
        <dbReference type="ARBA" id="ARBA00022692"/>
    </source>
</evidence>
<dbReference type="Proteomes" id="UP000472267">
    <property type="component" value="Chromosome 18"/>
</dbReference>
<evidence type="ECO:0000256" key="5">
    <source>
        <dbReference type="ARBA" id="ARBA00022729"/>
    </source>
</evidence>
<dbReference type="GO" id="GO:0008013">
    <property type="term" value="F:beta-catenin binding"/>
    <property type="evidence" value="ECO:0007669"/>
    <property type="project" value="TreeGrafter"/>
</dbReference>
<dbReference type="CDD" id="cd11304">
    <property type="entry name" value="Cadherin_repeat"/>
    <property type="match status" value="4"/>
</dbReference>
<dbReference type="FunFam" id="2.60.40.60:FF:000027">
    <property type="entry name" value="Cadherin 2"/>
    <property type="match status" value="1"/>
</dbReference>
<evidence type="ECO:0000256" key="10">
    <source>
        <dbReference type="ARBA" id="ARBA00022989"/>
    </source>
</evidence>
<gene>
    <name evidence="19" type="primary">dsc2l</name>
</gene>
<dbReference type="Gene3D" id="4.10.900.10">
    <property type="entry name" value="TCF3-CBD (Catenin binding domain)"/>
    <property type="match status" value="1"/>
</dbReference>
<evidence type="ECO:0000256" key="8">
    <source>
        <dbReference type="ARBA" id="ARBA00022889"/>
    </source>
</evidence>
<evidence type="ECO:0000313" key="19">
    <source>
        <dbReference type="Ensembl" id="ENSSFAP00005005901.1"/>
    </source>
</evidence>
<evidence type="ECO:0000256" key="3">
    <source>
        <dbReference type="ARBA" id="ARBA00022475"/>
    </source>
</evidence>
<evidence type="ECO:0000256" key="12">
    <source>
        <dbReference type="ARBA" id="ARBA00023180"/>
    </source>
</evidence>
<accession>A0A672FG56</accession>
<keyword evidence="12" id="KW-0325">Glycoprotein</keyword>
<evidence type="ECO:0000256" key="16">
    <source>
        <dbReference type="SAM" id="Phobius"/>
    </source>
</evidence>
<dbReference type="PRINTS" id="PR01818">
    <property type="entry name" value="DESMOCADHERN"/>
</dbReference>
<dbReference type="PANTHER" id="PTHR24027">
    <property type="entry name" value="CADHERIN-23"/>
    <property type="match status" value="1"/>
</dbReference>
<evidence type="ECO:0000256" key="15">
    <source>
        <dbReference type="RuleBase" id="RU004358"/>
    </source>
</evidence>
<dbReference type="InterPro" id="IPR009122">
    <property type="entry name" value="Desmosomal_cadherin"/>
</dbReference>
<reference evidence="19" key="2">
    <citation type="submission" date="2025-08" db="UniProtKB">
        <authorList>
            <consortium name="Ensembl"/>
        </authorList>
    </citation>
    <scope>IDENTIFICATION</scope>
</reference>
<dbReference type="GO" id="GO:0005509">
    <property type="term" value="F:calcium ion binding"/>
    <property type="evidence" value="ECO:0007669"/>
    <property type="project" value="UniProtKB-UniRule"/>
</dbReference>
<keyword evidence="10 16" id="KW-1133">Transmembrane helix</keyword>
<dbReference type="GO" id="GO:0060027">
    <property type="term" value="P:convergent extension involved in gastrulation"/>
    <property type="evidence" value="ECO:0007669"/>
    <property type="project" value="UniProtKB-ARBA"/>
</dbReference>
<keyword evidence="3" id="KW-1003">Cell membrane</keyword>
<evidence type="ECO:0000256" key="1">
    <source>
        <dbReference type="ARBA" id="ARBA00004251"/>
    </source>
</evidence>
<dbReference type="GO" id="GO:0045296">
    <property type="term" value="F:cadherin binding"/>
    <property type="evidence" value="ECO:0007669"/>
    <property type="project" value="TreeGrafter"/>
</dbReference>
<dbReference type="SMART" id="SM00112">
    <property type="entry name" value="CA"/>
    <property type="match status" value="4"/>
</dbReference>
<dbReference type="Pfam" id="PF01049">
    <property type="entry name" value="CADH_Y-type_LIR"/>
    <property type="match status" value="1"/>
</dbReference>
<keyword evidence="20" id="KW-1185">Reference proteome</keyword>
<feature type="signal peptide" evidence="17">
    <location>
        <begin position="1"/>
        <end position="22"/>
    </location>
</feature>
<feature type="chain" id="PRO_5025399410" description="Cadherin domain-containing protein" evidence="17">
    <location>
        <begin position="23"/>
        <end position="835"/>
    </location>
</feature>
<dbReference type="GO" id="GO:0016342">
    <property type="term" value="C:catenin complex"/>
    <property type="evidence" value="ECO:0007669"/>
    <property type="project" value="TreeGrafter"/>
</dbReference>
<feature type="domain" description="Cadherin" evidence="18">
    <location>
        <begin position="283"/>
        <end position="395"/>
    </location>
</feature>
<dbReference type="GO" id="GO:0005912">
    <property type="term" value="C:adherens junction"/>
    <property type="evidence" value="ECO:0007669"/>
    <property type="project" value="TreeGrafter"/>
</dbReference>
<dbReference type="InterPro" id="IPR000233">
    <property type="entry name" value="Cadherin_Y-type_LIR"/>
</dbReference>
<keyword evidence="11 16" id="KW-0472">Membrane</keyword>
<keyword evidence="7 13" id="KW-0106">Calcium</keyword>
<sequence length="835" mass="90833">MANKVILTLCVVLTSLLCPAAGGWTYSASDQSYIGPPNGLRRGGGGHGIIRGQRPIGPGFLKRSKRRWSPPPFNILENYSGSLPKGIERIVSDTQQNYSVYYTISGPGVDQHPIGLFSLNSKTGLLTVHKAIDREEFPSFKLKVSVFEEFTNRETDDPVIITIDIDDQNDNAPTFKDPLMFTVPERSAIGEVVGLVNATDRDLAGSLHTKIHFSLLSGQDLFGIHPETGVITTKTNTLDRETKDTHVVTVQIKDMAGADSGLSSQGQATIRLSDINDNPPTFNKTSYDASIQENDKDKLILRIPVKDKDLINTPNWVSKFVISKGNENGNFKIETDPKTNDGLLYVTKPLDYEKNKNVNLEIRAENQAKLSGTTAQWMSVPINVAVTDVDEGPEFTAPTVRYTVKENIANGTLIGTYSAVDPETKSSDGILYYKDSDPAGWINMDRTSGALRVANTIDRESHFVKNGMYNMTVKAVDSSSKTGSGTVIIVVEDMNDNMPTFPPGELILCEKEGEMGSVLLVAEDKDLSPYSAPFTFSIPSDSDGKWTVTRFNDTAATLQHVKELPTGMHEVPVLVKDLQGHGEVQTAMVRICECRGGVCLDKNRSAMFGGMGVLAMLLPLLLLLLLGVLLALFCATKREKIQLDDAADSGGILLKSNTEAPGDEVDSSLINVPMIGTETVKGGVKSALPNMGWMGDKSASTIGGQSVHENGFYKTGYSTTNMQEFHSSQYDGQQFGAQTLGTGMNFDYRNMAQDSAFMHTWRTNGLYLRQKLGYLGTEQDGRFAEDYSKAYGFEGVGSTAGSVGCCSDFGGDDNLEFLNALGPKFNTLADVCRKS</sequence>
<dbReference type="FunFam" id="2.60.40.60:FF:000011">
    <property type="entry name" value="Cadherin 1"/>
    <property type="match status" value="1"/>
</dbReference>
<dbReference type="InterPro" id="IPR027397">
    <property type="entry name" value="Catenin-bd_sf"/>
</dbReference>
<dbReference type="InterPro" id="IPR015919">
    <property type="entry name" value="Cadherin-like_sf"/>
</dbReference>
<dbReference type="GO" id="GO:0030057">
    <property type="term" value="C:desmosome"/>
    <property type="evidence" value="ECO:0007669"/>
    <property type="project" value="UniProtKB-SubCell"/>
</dbReference>
<dbReference type="Pfam" id="PF00028">
    <property type="entry name" value="Cadherin"/>
    <property type="match status" value="4"/>
</dbReference>
<feature type="domain" description="Cadherin" evidence="18">
    <location>
        <begin position="396"/>
        <end position="501"/>
    </location>
</feature>
<protein>
    <recommendedName>
        <fullName evidence="18">Cadherin domain-containing protein</fullName>
    </recommendedName>
</protein>
<keyword evidence="6" id="KW-0677">Repeat</keyword>
<dbReference type="FunCoup" id="A0A672FG56">
    <property type="interactions" value="542"/>
</dbReference>
<dbReference type="OMA" id="VTICRHE"/>
<dbReference type="PROSITE" id="PS00232">
    <property type="entry name" value="CADHERIN_1"/>
    <property type="match status" value="2"/>
</dbReference>
<feature type="domain" description="Cadherin" evidence="18">
    <location>
        <begin position="93"/>
        <end position="175"/>
    </location>
</feature>
<dbReference type="PROSITE" id="PS50268">
    <property type="entry name" value="CADHERIN_2"/>
    <property type="match status" value="4"/>
</dbReference>
<comment type="subcellular location">
    <subcellularLocation>
        <location evidence="2">Cell junction</location>
        <location evidence="2">Desmosome</location>
    </subcellularLocation>
    <subcellularLocation>
        <location evidence="1 14">Cell membrane</location>
        <topology evidence="1 14">Single-pass type I membrane protein</topology>
    </subcellularLocation>
</comment>
<dbReference type="OrthoDB" id="6079678at2759"/>
<dbReference type="GO" id="GO:0044331">
    <property type="term" value="P:cell-cell adhesion mediated by cadherin"/>
    <property type="evidence" value="ECO:0007669"/>
    <property type="project" value="TreeGrafter"/>
</dbReference>
<name>A0A672FG56_SALFA</name>
<dbReference type="GO" id="GO:0007156">
    <property type="term" value="P:homophilic cell adhesion via plasma membrane adhesion molecules"/>
    <property type="evidence" value="ECO:0007669"/>
    <property type="project" value="InterPro"/>
</dbReference>
<keyword evidence="9" id="KW-0965">Cell junction</keyword>
<dbReference type="InParanoid" id="A0A672FG56"/>
<dbReference type="PRINTS" id="PR00205">
    <property type="entry name" value="CADHERIN"/>
</dbReference>
<dbReference type="PANTHER" id="PTHR24027:SF422">
    <property type="entry name" value="CADHERIN DOMAIN-CONTAINING PROTEIN"/>
    <property type="match status" value="1"/>
</dbReference>
<evidence type="ECO:0000256" key="11">
    <source>
        <dbReference type="ARBA" id="ARBA00023136"/>
    </source>
</evidence>
<evidence type="ECO:0000313" key="20">
    <source>
        <dbReference type="Proteomes" id="UP000472267"/>
    </source>
</evidence>
<evidence type="ECO:0000256" key="9">
    <source>
        <dbReference type="ARBA" id="ARBA00022949"/>
    </source>
</evidence>
<dbReference type="SUPFAM" id="SSF49313">
    <property type="entry name" value="Cadherin-like"/>
    <property type="match status" value="5"/>
</dbReference>
<reference evidence="19" key="3">
    <citation type="submission" date="2025-09" db="UniProtKB">
        <authorList>
            <consortium name="Ensembl"/>
        </authorList>
    </citation>
    <scope>IDENTIFICATION</scope>
</reference>
<evidence type="ECO:0000256" key="14">
    <source>
        <dbReference type="RuleBase" id="RU003318"/>
    </source>
</evidence>
<dbReference type="AlphaFoldDB" id="A0A672FG56"/>
<dbReference type="Ensembl" id="ENSSFAT00005006216.1">
    <property type="protein sequence ID" value="ENSSFAP00005005901.1"/>
    <property type="gene ID" value="ENSSFAG00005003642.1"/>
</dbReference>
<dbReference type="GO" id="GO:0034332">
    <property type="term" value="P:adherens junction organization"/>
    <property type="evidence" value="ECO:0007669"/>
    <property type="project" value="TreeGrafter"/>
</dbReference>
<dbReference type="Gene3D" id="2.60.40.60">
    <property type="entry name" value="Cadherins"/>
    <property type="match status" value="5"/>
</dbReference>
<evidence type="ECO:0000259" key="18">
    <source>
        <dbReference type="PROSITE" id="PS50268"/>
    </source>
</evidence>
<dbReference type="InterPro" id="IPR002126">
    <property type="entry name" value="Cadherin-like_dom"/>
</dbReference>
<proteinExistence type="predicted"/>
<organism evidence="19 20">
    <name type="scientific">Salarias fasciatus</name>
    <name type="common">Jewelled blenny</name>
    <name type="synonym">Blennius fasciatus</name>
    <dbReference type="NCBI Taxonomy" id="181472"/>
    <lineage>
        <taxon>Eukaryota</taxon>
        <taxon>Metazoa</taxon>
        <taxon>Chordata</taxon>
        <taxon>Craniata</taxon>
        <taxon>Vertebrata</taxon>
        <taxon>Euteleostomi</taxon>
        <taxon>Actinopterygii</taxon>
        <taxon>Neopterygii</taxon>
        <taxon>Teleostei</taxon>
        <taxon>Neoteleostei</taxon>
        <taxon>Acanthomorphata</taxon>
        <taxon>Ovalentaria</taxon>
        <taxon>Blenniimorphae</taxon>
        <taxon>Blenniiformes</taxon>
        <taxon>Blennioidei</taxon>
        <taxon>Blenniidae</taxon>
        <taxon>Salariinae</taxon>
        <taxon>Salarias</taxon>
    </lineage>
</organism>
<keyword evidence="5 17" id="KW-0732">Signal</keyword>
<dbReference type="InterPro" id="IPR039808">
    <property type="entry name" value="Cadherin"/>
</dbReference>
<evidence type="ECO:0000256" key="6">
    <source>
        <dbReference type="ARBA" id="ARBA00022737"/>
    </source>
</evidence>
<comment type="function">
    <text evidence="15">A component of desmosome cell-cell junctions which are required for positive regulation of cellular adhesion. Involved in the interaction of plaque proteins and intermediate filaments mediating cell-cell adhesion.</text>
</comment>
<feature type="transmembrane region" description="Helical" evidence="16">
    <location>
        <begin position="608"/>
        <end position="633"/>
    </location>
</feature>
<keyword evidence="4 14" id="KW-0812">Transmembrane</keyword>
<dbReference type="GO" id="GO:0000902">
    <property type="term" value="P:cell morphogenesis"/>
    <property type="evidence" value="ECO:0007669"/>
    <property type="project" value="TreeGrafter"/>
</dbReference>
<evidence type="ECO:0000256" key="13">
    <source>
        <dbReference type="PROSITE-ProRule" id="PRU00043"/>
    </source>
</evidence>